<sequence>MRFMGFSVCSERPPVSAGARESQMKVTACDHAPLRELHIA</sequence>
<organism evidence="1 2">
    <name type="scientific">Lysobacter dokdonensis DS-58</name>
    <dbReference type="NCBI Taxonomy" id="1300345"/>
    <lineage>
        <taxon>Bacteria</taxon>
        <taxon>Pseudomonadati</taxon>
        <taxon>Pseudomonadota</taxon>
        <taxon>Gammaproteobacteria</taxon>
        <taxon>Lysobacterales</taxon>
        <taxon>Lysobacteraceae</taxon>
        <taxon>Noviluteimonas</taxon>
    </lineage>
</organism>
<keyword evidence="2" id="KW-1185">Reference proteome</keyword>
<gene>
    <name evidence="1" type="ORF">LF41_1471</name>
</gene>
<protein>
    <submittedName>
        <fullName evidence="1">Uncharacterized protein</fullName>
    </submittedName>
</protein>
<comment type="caution">
    <text evidence="1">The sequence shown here is derived from an EMBL/GenBank/DDBJ whole genome shotgun (WGS) entry which is preliminary data.</text>
</comment>
<reference evidence="1 2" key="1">
    <citation type="submission" date="2014-09" db="EMBL/GenBank/DDBJ databases">
        <title>Genome sequences of Lysobacter dokdonensis DS-58.</title>
        <authorList>
            <person name="Kim J.F."/>
            <person name="Kwak M.-J."/>
        </authorList>
    </citation>
    <scope>NUCLEOTIDE SEQUENCE [LARGE SCALE GENOMIC DNA]</scope>
    <source>
        <strain evidence="1 2">DS-58</strain>
    </source>
</reference>
<name>A0A0A2WHD1_9GAMM</name>
<accession>A0A0A2WHD1</accession>
<evidence type="ECO:0000313" key="1">
    <source>
        <dbReference type="EMBL" id="KGQ18117.1"/>
    </source>
</evidence>
<dbReference type="EMBL" id="JRKJ01000021">
    <property type="protein sequence ID" value="KGQ18117.1"/>
    <property type="molecule type" value="Genomic_DNA"/>
</dbReference>
<evidence type="ECO:0000313" key="2">
    <source>
        <dbReference type="Proteomes" id="UP000030518"/>
    </source>
</evidence>
<dbReference type="AlphaFoldDB" id="A0A0A2WHD1"/>
<proteinExistence type="predicted"/>
<dbReference type="Proteomes" id="UP000030518">
    <property type="component" value="Unassembled WGS sequence"/>
</dbReference>